<evidence type="ECO:0000256" key="1">
    <source>
        <dbReference type="SAM" id="MobiDB-lite"/>
    </source>
</evidence>
<evidence type="ECO:0000313" key="3">
    <source>
        <dbReference type="Proteomes" id="UP001177595"/>
    </source>
</evidence>
<keyword evidence="2" id="KW-0614">Plasmid</keyword>
<feature type="region of interest" description="Disordered" evidence="1">
    <location>
        <begin position="159"/>
        <end position="187"/>
    </location>
</feature>
<reference evidence="2" key="1">
    <citation type="submission" date="2023-04" db="EMBL/GenBank/DDBJ databases">
        <title>Genome dynamics across the evolutionary transition to endosymbiosis.</title>
        <authorList>
            <person name="Siozios S."/>
            <person name="Nadal-Jimenez P."/>
            <person name="Azagi T."/>
            <person name="Sprong H."/>
            <person name="Frost C.L."/>
            <person name="Parratt S.R."/>
            <person name="Taylor G."/>
            <person name="Brettell L."/>
            <person name="Lew K.C."/>
            <person name="Croft L."/>
            <person name="King K.C."/>
            <person name="Brockhurst M.A."/>
            <person name="Hypsa V."/>
            <person name="Novakova E."/>
            <person name="Darby A.C."/>
            <person name="Hurst G.D.D."/>
        </authorList>
    </citation>
    <scope>NUCLEOTIDE SEQUENCE</scope>
    <source>
        <strain evidence="2">APv</strain>
        <plasmid evidence="2">paPv2</plasmid>
    </source>
</reference>
<organism evidence="2 3">
    <name type="scientific">Arsenophonus nasoniae</name>
    <name type="common">son-killer infecting Nasonia vitripennis</name>
    <dbReference type="NCBI Taxonomy" id="638"/>
    <lineage>
        <taxon>Bacteria</taxon>
        <taxon>Pseudomonadati</taxon>
        <taxon>Pseudomonadota</taxon>
        <taxon>Gammaproteobacteria</taxon>
        <taxon>Enterobacterales</taxon>
        <taxon>Morganellaceae</taxon>
        <taxon>Arsenophonus</taxon>
    </lineage>
</organism>
<dbReference type="Proteomes" id="UP001177595">
    <property type="component" value="Plasmid paPv2"/>
</dbReference>
<name>A0AA95K7J5_9GAMM</name>
<protein>
    <submittedName>
        <fullName evidence="2">Uncharacterized protein</fullName>
    </submittedName>
</protein>
<geneLocation type="plasmid" evidence="2 3">
    <name>paPv2</name>
</geneLocation>
<dbReference type="EMBL" id="CP123506">
    <property type="protein sequence ID" value="WGM03425.1"/>
    <property type="molecule type" value="Genomic_DNA"/>
</dbReference>
<dbReference type="AlphaFoldDB" id="A0AA95K7J5"/>
<feature type="compositionally biased region" description="Polar residues" evidence="1">
    <location>
        <begin position="163"/>
        <end position="176"/>
    </location>
</feature>
<proteinExistence type="predicted"/>
<sequence length="187" mass="21376">MSNNKKIFVYLNTDVPEQKELFDYITQERNKAKAVRDALSLTMNLKKFNDKLPAILSLFTQNLISVSDLNMILNSTLQKDTVPIELLNENVYEIVAWQKRVINPLSPDQTWSDWIAISQTEYKNLLKSDDLSIQVRALKGKRLGDNLVNISTIPVIEPKESVNKQPKTPESNTANNAKKLFNKKSQN</sequence>
<evidence type="ECO:0000313" key="2">
    <source>
        <dbReference type="EMBL" id="WGM03425.1"/>
    </source>
</evidence>
<dbReference type="RefSeq" id="WP_280626593.1">
    <property type="nucleotide sequence ID" value="NZ_CP123506.1"/>
</dbReference>
<accession>A0AA95K7J5</accession>
<gene>
    <name evidence="2" type="ORF">QE210_18725</name>
</gene>